<dbReference type="AlphaFoldDB" id="A0A6A2SWK5"/>
<evidence type="ECO:0000313" key="4">
    <source>
        <dbReference type="Proteomes" id="UP000460333"/>
    </source>
</evidence>
<dbReference type="Proteomes" id="UP000460333">
    <property type="component" value="Unassembled WGS sequence"/>
</dbReference>
<accession>A0A6A2SWK5</accession>
<evidence type="ECO:0000313" key="2">
    <source>
        <dbReference type="EMBL" id="KAB7323686.1"/>
    </source>
</evidence>
<dbReference type="Proteomes" id="UP000451234">
    <property type="component" value="Unassembled WGS sequence"/>
</dbReference>
<organism evidence="2 3">
    <name type="scientific">Bifidobacterium longum</name>
    <dbReference type="NCBI Taxonomy" id="216816"/>
    <lineage>
        <taxon>Bacteria</taxon>
        <taxon>Bacillati</taxon>
        <taxon>Actinomycetota</taxon>
        <taxon>Actinomycetes</taxon>
        <taxon>Bifidobacteriales</taxon>
        <taxon>Bifidobacteriaceae</taxon>
        <taxon>Bifidobacterium</taxon>
    </lineage>
</organism>
<gene>
    <name evidence="2" type="ORF">GBB65_02835</name>
    <name evidence="1" type="ORF">GBC43_04595</name>
</gene>
<name>A0A6A2SWK5_BIFLN</name>
<protein>
    <submittedName>
        <fullName evidence="2">Uncharacterized protein</fullName>
    </submittedName>
</protein>
<reference evidence="3 4" key="1">
    <citation type="journal article" date="2019" name="Nat. Med.">
        <title>A library of human gut bacterial isolates paired with longitudinal multiomics data enables mechanistic microbiome research.</title>
        <authorList>
            <person name="Poyet M."/>
            <person name="Groussin M."/>
            <person name="Gibbons S.M."/>
            <person name="Avila-Pacheco J."/>
            <person name="Jiang X."/>
            <person name="Kearney S.M."/>
            <person name="Perrotta A.R."/>
            <person name="Berdy B."/>
            <person name="Zhao S."/>
            <person name="Lieberman T.D."/>
            <person name="Swanson P.K."/>
            <person name="Smith M."/>
            <person name="Roesemann S."/>
            <person name="Alexander J.E."/>
            <person name="Rich S.A."/>
            <person name="Livny J."/>
            <person name="Vlamakis H."/>
            <person name="Clish C."/>
            <person name="Bullock K."/>
            <person name="Deik A."/>
            <person name="Scott J."/>
            <person name="Pierce K.A."/>
            <person name="Xavier R.J."/>
            <person name="Alm E.J."/>
        </authorList>
    </citation>
    <scope>NUCLEOTIDE SEQUENCE [LARGE SCALE GENOMIC DNA]</scope>
    <source>
        <strain evidence="1 4">BIOML-A118</strain>
        <strain evidence="2 3">BIOML-A75</strain>
    </source>
</reference>
<dbReference type="EMBL" id="WDTJ01000004">
    <property type="protein sequence ID" value="KAB7236456.1"/>
    <property type="molecule type" value="Genomic_DNA"/>
</dbReference>
<sequence length="127" mass="14244">MTVALWSWCSKVFGRRTGSYTVTPAPRHAGDVSGRAVAHHWCHSSSDAPASPAAAVQKLPCVLSYLDAKGDFDRCTSSTGKCGYYVTRIVAVDNLNRRRRLCRRSCRRRYWPRIPCCAAFHTENSHQ</sequence>
<dbReference type="EMBL" id="WDRV01000002">
    <property type="protein sequence ID" value="KAB7323686.1"/>
    <property type="molecule type" value="Genomic_DNA"/>
</dbReference>
<evidence type="ECO:0000313" key="1">
    <source>
        <dbReference type="EMBL" id="KAB7236456.1"/>
    </source>
</evidence>
<comment type="caution">
    <text evidence="2">The sequence shown here is derived from an EMBL/GenBank/DDBJ whole genome shotgun (WGS) entry which is preliminary data.</text>
</comment>
<proteinExistence type="predicted"/>
<evidence type="ECO:0000313" key="3">
    <source>
        <dbReference type="Proteomes" id="UP000451234"/>
    </source>
</evidence>